<keyword evidence="3" id="KW-0732">Signal</keyword>
<name>A0ABP7D3J5_9MICC</name>
<evidence type="ECO:0000256" key="1">
    <source>
        <dbReference type="ARBA" id="ARBA00004196"/>
    </source>
</evidence>
<sequence>MNQDRKGASTVRKYVRISGIAGLTATALFLSACGSSTSADGEPTVGFSAGVLDNPFTAGLVKSVVNQANEGGLNMLPASNAEGDPAKQVTDFNTLITQGVKGIVTIPRDSDAIVPAIQAANQANIPVVTVDTAANGGDVYMNIRADNVAMGTSVCEQIGELVGGKGTVLELHGALSTTSGFDRNKGFHDCMQSKYPDVTIIAKDTNWESAKAVEQAQTVLSTSPVDAVFLASDSVMLSGVQTVLQDQGKWVPAGQSGHLPLVTIDGSSGSLQGIRDGYVDAVVSQPVDLYGKYGVSYLKDAIAGKEYQVGPTDHNSEIVEYEGNLADMLPSPVITKDNVDDESLWGNQQ</sequence>
<dbReference type="SUPFAM" id="SSF53822">
    <property type="entry name" value="Periplasmic binding protein-like I"/>
    <property type="match status" value="1"/>
</dbReference>
<protein>
    <submittedName>
        <fullName evidence="5">Sugar ABC transporter substrate-binding protein</fullName>
    </submittedName>
</protein>
<dbReference type="PANTHER" id="PTHR46847">
    <property type="entry name" value="D-ALLOSE-BINDING PERIPLASMIC PROTEIN-RELATED"/>
    <property type="match status" value="1"/>
</dbReference>
<dbReference type="CDD" id="cd01536">
    <property type="entry name" value="PBP1_ABC_sugar_binding-like"/>
    <property type="match status" value="1"/>
</dbReference>
<dbReference type="RefSeq" id="WP_345153622.1">
    <property type="nucleotide sequence ID" value="NZ_BAABEO010000026.1"/>
</dbReference>
<reference evidence="6" key="1">
    <citation type="journal article" date="2019" name="Int. J. Syst. Evol. Microbiol.">
        <title>The Global Catalogue of Microorganisms (GCM) 10K type strain sequencing project: providing services to taxonomists for standard genome sequencing and annotation.</title>
        <authorList>
            <consortium name="The Broad Institute Genomics Platform"/>
            <consortium name="The Broad Institute Genome Sequencing Center for Infectious Disease"/>
            <person name="Wu L."/>
            <person name="Ma J."/>
        </authorList>
    </citation>
    <scope>NUCLEOTIDE SEQUENCE [LARGE SCALE GENOMIC DNA]</scope>
    <source>
        <strain evidence="6">JCM 30742</strain>
    </source>
</reference>
<keyword evidence="6" id="KW-1185">Reference proteome</keyword>
<dbReference type="PROSITE" id="PS51257">
    <property type="entry name" value="PROKAR_LIPOPROTEIN"/>
    <property type="match status" value="1"/>
</dbReference>
<dbReference type="EMBL" id="BAABEO010000026">
    <property type="protein sequence ID" value="GAA3698990.1"/>
    <property type="molecule type" value="Genomic_DNA"/>
</dbReference>
<comment type="similarity">
    <text evidence="2">Belongs to the bacterial solute-binding protein 2 family.</text>
</comment>
<dbReference type="Proteomes" id="UP001500752">
    <property type="component" value="Unassembled WGS sequence"/>
</dbReference>
<proteinExistence type="inferred from homology"/>
<evidence type="ECO:0000313" key="5">
    <source>
        <dbReference type="EMBL" id="GAA3698990.1"/>
    </source>
</evidence>
<dbReference type="Pfam" id="PF13407">
    <property type="entry name" value="Peripla_BP_4"/>
    <property type="match status" value="1"/>
</dbReference>
<feature type="domain" description="Periplasmic binding protein" evidence="4">
    <location>
        <begin position="45"/>
        <end position="306"/>
    </location>
</feature>
<organism evidence="5 6">
    <name type="scientific">Arthrobacter ginkgonis</name>
    <dbReference type="NCBI Taxonomy" id="1630594"/>
    <lineage>
        <taxon>Bacteria</taxon>
        <taxon>Bacillati</taxon>
        <taxon>Actinomycetota</taxon>
        <taxon>Actinomycetes</taxon>
        <taxon>Micrococcales</taxon>
        <taxon>Micrococcaceae</taxon>
        <taxon>Arthrobacter</taxon>
    </lineage>
</organism>
<accession>A0ABP7D3J5</accession>
<evidence type="ECO:0000313" key="6">
    <source>
        <dbReference type="Proteomes" id="UP001500752"/>
    </source>
</evidence>
<dbReference type="Gene3D" id="3.40.50.2300">
    <property type="match status" value="2"/>
</dbReference>
<dbReference type="PANTHER" id="PTHR46847:SF1">
    <property type="entry name" value="D-ALLOSE-BINDING PERIPLASMIC PROTEIN-RELATED"/>
    <property type="match status" value="1"/>
</dbReference>
<dbReference type="InterPro" id="IPR025997">
    <property type="entry name" value="SBP_2_dom"/>
</dbReference>
<comment type="subcellular location">
    <subcellularLocation>
        <location evidence="1">Cell envelope</location>
    </subcellularLocation>
</comment>
<comment type="caution">
    <text evidence="5">The sequence shown here is derived from an EMBL/GenBank/DDBJ whole genome shotgun (WGS) entry which is preliminary data.</text>
</comment>
<evidence type="ECO:0000256" key="3">
    <source>
        <dbReference type="ARBA" id="ARBA00022729"/>
    </source>
</evidence>
<evidence type="ECO:0000256" key="2">
    <source>
        <dbReference type="ARBA" id="ARBA00007639"/>
    </source>
</evidence>
<evidence type="ECO:0000259" key="4">
    <source>
        <dbReference type="Pfam" id="PF13407"/>
    </source>
</evidence>
<dbReference type="InterPro" id="IPR028082">
    <property type="entry name" value="Peripla_BP_I"/>
</dbReference>
<gene>
    <name evidence="5" type="ORF">GCM10023081_39850</name>
</gene>